<dbReference type="InterPro" id="IPR050490">
    <property type="entry name" value="Bact_solute-bd_prot1"/>
</dbReference>
<protein>
    <recommendedName>
        <fullName evidence="4">ABC transporter substrate-binding protein</fullName>
    </recommendedName>
</protein>
<keyword evidence="3" id="KW-1185">Reference proteome</keyword>
<proteinExistence type="predicted"/>
<dbReference type="Pfam" id="PF13416">
    <property type="entry name" value="SBP_bac_8"/>
    <property type="match status" value="1"/>
</dbReference>
<gene>
    <name evidence="2" type="ORF">C1I63_04520</name>
</gene>
<dbReference type="RefSeq" id="WP_055794011.1">
    <property type="nucleotide sequence ID" value="NZ_PZPL01000001.1"/>
</dbReference>
<dbReference type="EMBL" id="PZPL01000001">
    <property type="protein sequence ID" value="PTL72179.1"/>
    <property type="molecule type" value="Genomic_DNA"/>
</dbReference>
<comment type="caution">
    <text evidence="2">The sequence shown here is derived from an EMBL/GenBank/DDBJ whole genome shotgun (WGS) entry which is preliminary data.</text>
</comment>
<feature type="signal peptide" evidence="1">
    <location>
        <begin position="1"/>
        <end position="23"/>
    </location>
</feature>
<name>A0A2T4URM4_9MICO</name>
<dbReference type="PROSITE" id="PS51257">
    <property type="entry name" value="PROKAR_LIPOPROTEIN"/>
    <property type="match status" value="1"/>
</dbReference>
<accession>A0A2T4URM4</accession>
<keyword evidence="1" id="KW-0732">Signal</keyword>
<feature type="chain" id="PRO_5015406345" description="ABC transporter substrate-binding protein" evidence="1">
    <location>
        <begin position="24"/>
        <end position="417"/>
    </location>
</feature>
<dbReference type="PANTHER" id="PTHR43649:SF12">
    <property type="entry name" value="DIACETYLCHITOBIOSE BINDING PROTEIN DASA"/>
    <property type="match status" value="1"/>
</dbReference>
<dbReference type="InterPro" id="IPR006059">
    <property type="entry name" value="SBP"/>
</dbReference>
<organism evidence="2 3">
    <name type="scientific">Rathayibacter caricis DSM 15933</name>
    <dbReference type="NCBI Taxonomy" id="1328867"/>
    <lineage>
        <taxon>Bacteria</taxon>
        <taxon>Bacillati</taxon>
        <taxon>Actinomycetota</taxon>
        <taxon>Actinomycetes</taxon>
        <taxon>Micrococcales</taxon>
        <taxon>Microbacteriaceae</taxon>
        <taxon>Rathayibacter</taxon>
    </lineage>
</organism>
<evidence type="ECO:0000313" key="2">
    <source>
        <dbReference type="EMBL" id="PTL72179.1"/>
    </source>
</evidence>
<evidence type="ECO:0008006" key="4">
    <source>
        <dbReference type="Google" id="ProtNLM"/>
    </source>
</evidence>
<dbReference type="Proteomes" id="UP000241085">
    <property type="component" value="Unassembled WGS sequence"/>
</dbReference>
<sequence length="417" mass="45101">MKARSAIAVGLAAATLTALVGCAGTGGSSTPDKLQFILSGDASQGGGYQAMADKYEEETGIEVEIVDIPYDDLVTKLRNGAQAGDLPALARASALDPIWSSELLDLSSVAEKTDIVPELLVQDANDDDKVKALPSDLTAVGMYLNTSLFEQAGVPLPGPDEVWTWDQYVATIKDVQAKAGAKYGMVMDSSAHRLRSFLYEFGSKGVERQEDGSFEMNEASRTGLEYFKSLNDDSFMPRSVWLSGDDPSALFKSGQVVAYYSGVWQITDFSQNITAFDWASVRTPAQPVQATNLGTNWIVAFDGTGVEEQTQDFIDWMYQPENYAELSAISGFLPATTGLEVAYPENAEAFDVYNQEIAASDPIAAVQSASALEDGYNDKILVNEPLKSEVVRYLADEQDLDTTIENIISVTEDQIGD</sequence>
<evidence type="ECO:0000313" key="3">
    <source>
        <dbReference type="Proteomes" id="UP000241085"/>
    </source>
</evidence>
<dbReference type="SUPFAM" id="SSF53850">
    <property type="entry name" value="Periplasmic binding protein-like II"/>
    <property type="match status" value="1"/>
</dbReference>
<reference evidence="2 3" key="1">
    <citation type="submission" date="2018-03" db="EMBL/GenBank/DDBJ databases">
        <title>Bacteriophage NCPPB3778 and a type I-E CRISPR drive the evolution of the US Biological Select Agent, Rathayibacter toxicus.</title>
        <authorList>
            <person name="Davis E.W.II."/>
            <person name="Tabima J.F."/>
            <person name="Weisberg A.J."/>
            <person name="Dantas Lopes L."/>
            <person name="Wiseman M.S."/>
            <person name="Wiseman M.S."/>
            <person name="Pupko T."/>
            <person name="Belcher M.S."/>
            <person name="Sechler A.J."/>
            <person name="Tancos M.A."/>
            <person name="Schroeder B.K."/>
            <person name="Murray T.D."/>
            <person name="Luster D.G."/>
            <person name="Schneider W.L."/>
            <person name="Rogers E."/>
            <person name="Andreote F.D."/>
            <person name="Grunwald N.J."/>
            <person name="Putnam M.L."/>
            <person name="Chang J.H."/>
        </authorList>
    </citation>
    <scope>NUCLEOTIDE SEQUENCE [LARGE SCALE GENOMIC DNA]</scope>
    <source>
        <strain evidence="2 3">DSM 15933</strain>
    </source>
</reference>
<dbReference type="PANTHER" id="PTHR43649">
    <property type="entry name" value="ARABINOSE-BINDING PROTEIN-RELATED"/>
    <property type="match status" value="1"/>
</dbReference>
<dbReference type="AlphaFoldDB" id="A0A2T4URM4"/>
<evidence type="ECO:0000256" key="1">
    <source>
        <dbReference type="SAM" id="SignalP"/>
    </source>
</evidence>
<dbReference type="Gene3D" id="3.40.190.10">
    <property type="entry name" value="Periplasmic binding protein-like II"/>
    <property type="match status" value="1"/>
</dbReference>